<reference evidence="1 2" key="1">
    <citation type="journal article" date="2022" name="Int. J. Syst. Evol. Microbiol.">
        <title>Miniphocaeibacter halophilus sp. nov., an ammonium-tolerant acetate-producing bacterium isolated from a biogas system.</title>
        <authorList>
            <person name="Schnurer A."/>
            <person name="Singh A."/>
            <person name="Bi S."/>
            <person name="Qiao W."/>
            <person name="Westerholm M."/>
        </authorList>
    </citation>
    <scope>NUCLEOTIDE SEQUENCE [LARGE SCALE GENOMIC DNA]</scope>
    <source>
        <strain evidence="1 2">AMB_01</strain>
    </source>
</reference>
<dbReference type="Proteomes" id="UP000595814">
    <property type="component" value="Chromosome"/>
</dbReference>
<sequence length="353" mass="37928">MANLRRSIAIDLGTASVLVYMRGKGVIINEPSVVAMDSYTGKVLSVGKEAKKMLGRTPGNIIATRPMKDGVIADFNTTEKMLSYFIEKALGKSFIKPNVVICVPSEITQVQRRAVIQASKFAGAYKTYLIEEPLAAAIGAGVDIGDAGGNMIIDIGGGTTDVAVIALGGIIINRSIPIAGDECDKAISNYIKKKYNMIIGERTAEDIKINIATANLKDDNDLFEVRGRNLINGLPMHVFVTASDISEALEKPLAQIVDTVHSVLEQTPPELAADLFERGAIMTGGSSLISGLDKKIQEKIGIKVQVAEGPVTAVVRGTGKALNWIDKLDSSEMGEESSRKKAIEERMKNNFNY</sequence>
<dbReference type="EMBL" id="CP066744">
    <property type="protein sequence ID" value="QQK07392.1"/>
    <property type="molecule type" value="Genomic_DNA"/>
</dbReference>
<evidence type="ECO:0000313" key="2">
    <source>
        <dbReference type="Proteomes" id="UP000595814"/>
    </source>
</evidence>
<name>A0AC61MPE8_9FIRM</name>
<evidence type="ECO:0000313" key="1">
    <source>
        <dbReference type="EMBL" id="QQK07392.1"/>
    </source>
</evidence>
<gene>
    <name evidence="1" type="ORF">JFY71_08730</name>
</gene>
<protein>
    <submittedName>
        <fullName evidence="1">Rod shape-determining protein</fullName>
    </submittedName>
</protein>
<organism evidence="1 2">
    <name type="scientific">Miniphocaeibacter halophilus</name>
    <dbReference type="NCBI Taxonomy" id="2931922"/>
    <lineage>
        <taxon>Bacteria</taxon>
        <taxon>Bacillati</taxon>
        <taxon>Bacillota</taxon>
        <taxon>Tissierellia</taxon>
        <taxon>Tissierellales</taxon>
        <taxon>Peptoniphilaceae</taxon>
        <taxon>Miniphocaeibacter</taxon>
    </lineage>
</organism>
<keyword evidence="2" id="KW-1185">Reference proteome</keyword>
<accession>A0AC61MPE8</accession>
<proteinExistence type="predicted"/>